<dbReference type="Proteomes" id="UP000368474">
    <property type="component" value="Unassembled WGS sequence"/>
</dbReference>
<dbReference type="AlphaFoldDB" id="A0A5E4XY29"/>
<organism evidence="2 3">
    <name type="scientific">Pandoraea morbifera</name>
    <dbReference type="NCBI Taxonomy" id="2508300"/>
    <lineage>
        <taxon>Bacteria</taxon>
        <taxon>Pseudomonadati</taxon>
        <taxon>Pseudomonadota</taxon>
        <taxon>Betaproteobacteria</taxon>
        <taxon>Burkholderiales</taxon>
        <taxon>Burkholderiaceae</taxon>
        <taxon>Pandoraea</taxon>
    </lineage>
</organism>
<reference evidence="2 3" key="1">
    <citation type="submission" date="2019-08" db="EMBL/GenBank/DDBJ databases">
        <authorList>
            <person name="Peeters C."/>
        </authorList>
    </citation>
    <scope>NUCLEOTIDE SEQUENCE [LARGE SCALE GENOMIC DNA]</scope>
    <source>
        <strain evidence="2 3">LMG 31116</strain>
    </source>
</reference>
<feature type="coiled-coil region" evidence="1">
    <location>
        <begin position="52"/>
        <end position="79"/>
    </location>
</feature>
<evidence type="ECO:0008006" key="4">
    <source>
        <dbReference type="Google" id="ProtNLM"/>
    </source>
</evidence>
<evidence type="ECO:0000313" key="2">
    <source>
        <dbReference type="EMBL" id="VVE41250.1"/>
    </source>
</evidence>
<keyword evidence="1" id="KW-0175">Coiled coil</keyword>
<protein>
    <recommendedName>
        <fullName evidence="4">Bacteriophage protein</fullName>
    </recommendedName>
</protein>
<dbReference type="RefSeq" id="WP_150568302.1">
    <property type="nucleotide sequence ID" value="NZ_CABPSD010000016.1"/>
</dbReference>
<proteinExistence type="predicted"/>
<dbReference type="EMBL" id="CABPSD010000016">
    <property type="protein sequence ID" value="VVE41250.1"/>
    <property type="molecule type" value="Genomic_DNA"/>
</dbReference>
<accession>A0A5E4XY29</accession>
<keyword evidence="3" id="KW-1185">Reference proteome</keyword>
<name>A0A5E4XY29_9BURK</name>
<gene>
    <name evidence="2" type="ORF">PMO31116_04132</name>
</gene>
<evidence type="ECO:0000313" key="3">
    <source>
        <dbReference type="Proteomes" id="UP000368474"/>
    </source>
</evidence>
<evidence type="ECO:0000256" key="1">
    <source>
        <dbReference type="SAM" id="Coils"/>
    </source>
</evidence>
<sequence length="116" mass="12363">MPKIYVKKAFTLNRGGEQQHFPVGPHTVGADVAEHWYAKAHIGEPEPPSEAEAAAEELLADLEQREKALTAREKAADARDADLAKREEAVAAREKAAEQAAVEAAAAAKSAPPAKK</sequence>